<organism evidence="3 4">
    <name type="scientific">Afipia felis</name>
    <name type="common">Cat scratch disease bacillus</name>
    <dbReference type="NCBI Taxonomy" id="1035"/>
    <lineage>
        <taxon>Bacteria</taxon>
        <taxon>Pseudomonadati</taxon>
        <taxon>Pseudomonadota</taxon>
        <taxon>Alphaproteobacteria</taxon>
        <taxon>Hyphomicrobiales</taxon>
        <taxon>Nitrobacteraceae</taxon>
        <taxon>Afipia</taxon>
    </lineage>
</organism>
<dbReference type="EMBL" id="UIGB01000001">
    <property type="protein sequence ID" value="SUU82858.1"/>
    <property type="molecule type" value="Genomic_DNA"/>
</dbReference>
<dbReference type="InterPro" id="IPR035433">
    <property type="entry name" value="NFU1-like"/>
</dbReference>
<dbReference type="PIRSF" id="PIRSF036773">
    <property type="entry name" value="HIRIP5"/>
    <property type="match status" value="1"/>
</dbReference>
<dbReference type="PANTHER" id="PTHR11178">
    <property type="entry name" value="IRON-SULFUR CLUSTER SCAFFOLD PROTEIN NFU-RELATED"/>
    <property type="match status" value="1"/>
</dbReference>
<name>A0A380W1J8_AFIFE</name>
<dbReference type="AlphaFoldDB" id="A0A380W1J8"/>
<dbReference type="PANTHER" id="PTHR11178:SF1">
    <property type="entry name" value="NFU1 IRON-SULFUR CLUSTER SCAFFOLD HOMOLOG, MITOCHONDRIAL"/>
    <property type="match status" value="1"/>
</dbReference>
<reference evidence="3 4" key="1">
    <citation type="submission" date="2018-06" db="EMBL/GenBank/DDBJ databases">
        <authorList>
            <consortium name="Pathogen Informatics"/>
            <person name="Doyle S."/>
        </authorList>
    </citation>
    <scope>NUCLEOTIDE SEQUENCE [LARGE SCALE GENOMIC DNA]</scope>
    <source>
        <strain evidence="3 4">NCTC12722</strain>
    </source>
</reference>
<dbReference type="SUPFAM" id="SSF110836">
    <property type="entry name" value="Hypothetical protein SAV1430"/>
    <property type="match status" value="1"/>
</dbReference>
<dbReference type="FunFam" id="3.30.300.130:FF:000001">
    <property type="entry name" value="NFU1 iron-sulfur cluster scaffold"/>
    <property type="match status" value="1"/>
</dbReference>
<sequence length="187" mass="20141">MFIQTEATPNPATLKFLPGRTVLDNGTMEFTSRDSAVRSPLAVKLFDIPGVTGVFYGSDFVTVTKDDGDWQHLKPAILGTIMEHYMSGAPILADGAQPDAGPHAEEFFNEADAETVGIIKDIIETRVRPAVASDGGDITFRGFKDGIVFLDMKGSCSGCPSSTATLKHGIQNLLKHFVPDVVEVRPM</sequence>
<evidence type="ECO:0000313" key="4">
    <source>
        <dbReference type="Proteomes" id="UP000254343"/>
    </source>
</evidence>
<dbReference type="GO" id="GO:0016226">
    <property type="term" value="P:iron-sulfur cluster assembly"/>
    <property type="evidence" value="ECO:0007669"/>
    <property type="project" value="InterPro"/>
</dbReference>
<gene>
    <name evidence="3" type="ORF">NCTC12722_00015</name>
</gene>
<protein>
    <submittedName>
        <fullName evidence="3">Fe/S biogenesis protein NfuA</fullName>
    </submittedName>
</protein>
<dbReference type="InterPro" id="IPR014824">
    <property type="entry name" value="Nfu/NifU_N"/>
</dbReference>
<evidence type="ECO:0000259" key="2">
    <source>
        <dbReference type="SMART" id="SM00932"/>
    </source>
</evidence>
<dbReference type="GO" id="GO:0005506">
    <property type="term" value="F:iron ion binding"/>
    <property type="evidence" value="ECO:0007669"/>
    <property type="project" value="InterPro"/>
</dbReference>
<dbReference type="InterPro" id="IPR001075">
    <property type="entry name" value="NIF_FeS_clus_asmbl_NifU_C"/>
</dbReference>
<dbReference type="Gene3D" id="3.30.1370.70">
    <property type="entry name" value="Scaffold protein Nfu/NifU, N-terminal domain"/>
    <property type="match status" value="1"/>
</dbReference>
<dbReference type="SMART" id="SM00932">
    <property type="entry name" value="Nfu_N"/>
    <property type="match status" value="1"/>
</dbReference>
<feature type="domain" description="Scaffold protein Nfu/NifU N-terminal" evidence="2">
    <location>
        <begin position="3"/>
        <end position="88"/>
    </location>
</feature>
<evidence type="ECO:0000256" key="1">
    <source>
        <dbReference type="ARBA" id="ARBA00006420"/>
    </source>
</evidence>
<comment type="similarity">
    <text evidence="1">Belongs to the NifU family.</text>
</comment>
<dbReference type="FunFam" id="3.30.1370.70:FF:000001">
    <property type="entry name" value="NifU-like protein 4, mitochondrial"/>
    <property type="match status" value="1"/>
</dbReference>
<dbReference type="GO" id="GO:0051536">
    <property type="term" value="F:iron-sulfur cluster binding"/>
    <property type="evidence" value="ECO:0007669"/>
    <property type="project" value="InterPro"/>
</dbReference>
<dbReference type="OrthoDB" id="9796965at2"/>
<accession>A0A380W1J8</accession>
<evidence type="ECO:0000313" key="3">
    <source>
        <dbReference type="EMBL" id="SUU82858.1"/>
    </source>
</evidence>
<proteinExistence type="inferred from homology"/>
<dbReference type="InterPro" id="IPR036498">
    <property type="entry name" value="Nfu/NifU_N_sf"/>
</dbReference>
<dbReference type="Pfam" id="PF08712">
    <property type="entry name" value="Nfu_N"/>
    <property type="match status" value="1"/>
</dbReference>
<dbReference type="SUPFAM" id="SSF117916">
    <property type="entry name" value="Fe-S cluster assembly (FSCA) domain-like"/>
    <property type="match status" value="1"/>
</dbReference>
<dbReference type="Gene3D" id="3.30.300.130">
    <property type="entry name" value="Fe-S cluster assembly (FSCA)"/>
    <property type="match status" value="1"/>
</dbReference>
<dbReference type="Proteomes" id="UP000254343">
    <property type="component" value="Unassembled WGS sequence"/>
</dbReference>
<dbReference type="RefSeq" id="WP_002717642.1">
    <property type="nucleotide sequence ID" value="NZ_UFSI01000001.1"/>
</dbReference>
<dbReference type="InterPro" id="IPR034904">
    <property type="entry name" value="FSCA_dom_sf"/>
</dbReference>
<dbReference type="Pfam" id="PF01106">
    <property type="entry name" value="NifU"/>
    <property type="match status" value="1"/>
</dbReference>